<keyword evidence="12" id="KW-1185">Reference proteome</keyword>
<reference evidence="11 12" key="1">
    <citation type="submission" date="2019-10" db="EMBL/GenBank/DDBJ databases">
        <authorList>
            <person name="Blom J."/>
        </authorList>
    </citation>
    <scope>NUCLEOTIDE SEQUENCE [LARGE SCALE GENOMIC DNA]</scope>
    <source>
        <strain evidence="11 12">ES3154-GLU</strain>
    </source>
</reference>
<feature type="domain" description="KH type-2" evidence="9">
    <location>
        <begin position="201"/>
        <end position="277"/>
    </location>
</feature>
<dbReference type="InterPro" id="IPR009019">
    <property type="entry name" value="KH_sf_prok-type"/>
</dbReference>
<feature type="binding site" evidence="6">
    <location>
        <begin position="10"/>
        <end position="17"/>
    </location>
    <ligand>
        <name>GTP</name>
        <dbReference type="ChEBI" id="CHEBI:37565"/>
    </ligand>
</feature>
<dbReference type="InterPro" id="IPR015946">
    <property type="entry name" value="KH_dom-like_a/b"/>
</dbReference>
<dbReference type="InterPro" id="IPR027417">
    <property type="entry name" value="P-loop_NTPase"/>
</dbReference>
<keyword evidence="4 6" id="KW-0694">RNA-binding</keyword>
<evidence type="ECO:0000256" key="7">
    <source>
        <dbReference type="PROSITE-ProRule" id="PRU01050"/>
    </source>
</evidence>
<dbReference type="PANTHER" id="PTHR42698:SF1">
    <property type="entry name" value="GTPASE ERA, MITOCHONDRIAL"/>
    <property type="match status" value="1"/>
</dbReference>
<keyword evidence="6" id="KW-0963">Cytoplasm</keyword>
<feature type="region of interest" description="G5" evidence="7">
    <location>
        <begin position="149"/>
        <end position="151"/>
    </location>
</feature>
<feature type="region of interest" description="G4" evidence="7">
    <location>
        <begin position="119"/>
        <end position="122"/>
    </location>
</feature>
<dbReference type="NCBIfam" id="NF000908">
    <property type="entry name" value="PRK00089.1"/>
    <property type="match status" value="1"/>
</dbReference>
<dbReference type="SUPFAM" id="SSF52540">
    <property type="entry name" value="P-loop containing nucleoside triphosphate hydrolases"/>
    <property type="match status" value="1"/>
</dbReference>
<dbReference type="NCBIfam" id="TIGR00231">
    <property type="entry name" value="small_GTP"/>
    <property type="match status" value="1"/>
</dbReference>
<dbReference type="GO" id="GO:0005829">
    <property type="term" value="C:cytosol"/>
    <property type="evidence" value="ECO:0007669"/>
    <property type="project" value="TreeGrafter"/>
</dbReference>
<dbReference type="GO" id="GO:0003924">
    <property type="term" value="F:GTPase activity"/>
    <property type="evidence" value="ECO:0007669"/>
    <property type="project" value="UniProtKB-UniRule"/>
</dbReference>
<dbReference type="NCBIfam" id="TIGR00436">
    <property type="entry name" value="era"/>
    <property type="match status" value="1"/>
</dbReference>
<feature type="binding site" evidence="6">
    <location>
        <begin position="119"/>
        <end position="122"/>
    </location>
    <ligand>
        <name>GTP</name>
        <dbReference type="ChEBI" id="CHEBI:37565"/>
    </ligand>
</feature>
<feature type="domain" description="Era-type G" evidence="10">
    <location>
        <begin position="2"/>
        <end position="170"/>
    </location>
</feature>
<dbReference type="Gene3D" id="3.40.50.300">
    <property type="entry name" value="P-loop containing nucleotide triphosphate hydrolases"/>
    <property type="match status" value="1"/>
</dbReference>
<evidence type="ECO:0000313" key="12">
    <source>
        <dbReference type="Proteomes" id="UP000419017"/>
    </source>
</evidence>
<evidence type="ECO:0000259" key="9">
    <source>
        <dbReference type="PROSITE" id="PS50823"/>
    </source>
</evidence>
<evidence type="ECO:0000256" key="8">
    <source>
        <dbReference type="RuleBase" id="RU003761"/>
    </source>
</evidence>
<evidence type="ECO:0000313" key="11">
    <source>
        <dbReference type="EMBL" id="VWL85650.1"/>
    </source>
</evidence>
<evidence type="ECO:0000256" key="6">
    <source>
        <dbReference type="HAMAP-Rule" id="MF_00367"/>
    </source>
</evidence>
<dbReference type="CDD" id="cd04163">
    <property type="entry name" value="Era"/>
    <property type="match status" value="1"/>
</dbReference>
<feature type="region of interest" description="G1" evidence="7">
    <location>
        <begin position="10"/>
        <end position="17"/>
    </location>
</feature>
<dbReference type="PRINTS" id="PR00326">
    <property type="entry name" value="GTP1OBG"/>
</dbReference>
<dbReference type="PROSITE" id="PS50823">
    <property type="entry name" value="KH_TYPE_2"/>
    <property type="match status" value="1"/>
</dbReference>
<dbReference type="HAMAP" id="MF_00367">
    <property type="entry name" value="GTPase_Era"/>
    <property type="match status" value="1"/>
</dbReference>
<organism evidence="11 12">
    <name type="scientific">Oceanivirga miroungae</name>
    <dbReference type="NCBI Taxonomy" id="1130046"/>
    <lineage>
        <taxon>Bacteria</taxon>
        <taxon>Fusobacteriati</taxon>
        <taxon>Fusobacteriota</taxon>
        <taxon>Fusobacteriia</taxon>
        <taxon>Fusobacteriales</taxon>
        <taxon>Leptotrichiaceae</taxon>
        <taxon>Oceanivirga</taxon>
    </lineage>
</organism>
<protein>
    <recommendedName>
        <fullName evidence="2 6">GTPase Era</fullName>
    </recommendedName>
</protein>
<keyword evidence="5 6" id="KW-0342">GTP-binding</keyword>
<keyword evidence="6" id="KW-0699">rRNA-binding</keyword>
<feature type="region of interest" description="G2" evidence="7">
    <location>
        <begin position="36"/>
        <end position="40"/>
    </location>
</feature>
<dbReference type="EMBL" id="CABWIB010000001">
    <property type="protein sequence ID" value="VWL85650.1"/>
    <property type="molecule type" value="Genomic_DNA"/>
</dbReference>
<dbReference type="Pfam" id="PF07650">
    <property type="entry name" value="KH_2"/>
    <property type="match status" value="1"/>
</dbReference>
<evidence type="ECO:0000256" key="3">
    <source>
        <dbReference type="ARBA" id="ARBA00022741"/>
    </source>
</evidence>
<dbReference type="InterPro" id="IPR004044">
    <property type="entry name" value="KH_dom_type_2"/>
</dbReference>
<evidence type="ECO:0000256" key="2">
    <source>
        <dbReference type="ARBA" id="ARBA00020484"/>
    </source>
</evidence>
<comment type="function">
    <text evidence="6">An essential GTPase that binds both GDP and GTP, with rapid nucleotide exchange. Plays a role in 16S rRNA processing and 30S ribosomal subunit biogenesis and possibly also in cell cycle regulation and energy metabolism.</text>
</comment>
<evidence type="ECO:0000259" key="10">
    <source>
        <dbReference type="PROSITE" id="PS51713"/>
    </source>
</evidence>
<keyword evidence="3 6" id="KW-0547">Nucleotide-binding</keyword>
<keyword evidence="6" id="KW-1003">Cell membrane</keyword>
<evidence type="ECO:0000256" key="1">
    <source>
        <dbReference type="ARBA" id="ARBA00007921"/>
    </source>
</evidence>
<gene>
    <name evidence="6" type="primary">era</name>
    <name evidence="11" type="ORF">OMES3154_00935</name>
</gene>
<comment type="similarity">
    <text evidence="1 6 7 8">Belongs to the TRAFAC class TrmE-Era-EngA-EngB-Septin-like GTPase superfamily. Era GTPase family.</text>
</comment>
<dbReference type="GO" id="GO:0005525">
    <property type="term" value="F:GTP binding"/>
    <property type="evidence" value="ECO:0007669"/>
    <property type="project" value="UniProtKB-UniRule"/>
</dbReference>
<dbReference type="Pfam" id="PF01926">
    <property type="entry name" value="MMR_HSR1"/>
    <property type="match status" value="1"/>
</dbReference>
<dbReference type="RefSeq" id="WP_156683628.1">
    <property type="nucleotide sequence ID" value="NZ_CABWIB010000001.1"/>
</dbReference>
<comment type="subcellular location">
    <subcellularLocation>
        <location evidence="6">Cytoplasm</location>
    </subcellularLocation>
    <subcellularLocation>
        <location evidence="6">Cell membrane</location>
        <topology evidence="6">Peripheral membrane protein</topology>
    </subcellularLocation>
</comment>
<comment type="subunit">
    <text evidence="6">Monomer.</text>
</comment>
<dbReference type="GO" id="GO:0005886">
    <property type="term" value="C:plasma membrane"/>
    <property type="evidence" value="ECO:0007669"/>
    <property type="project" value="UniProtKB-SubCell"/>
</dbReference>
<sequence length="293" mass="33963">MKSGYVSLIGRPNVGKSTLLNRLIKEKLAIVSDKSGTTREQIKGITNIADTQYIFFDTPGIHKPKNLMGEYMTTVSLNTLEESDVILFILDGEEVISTGDLFIYENILKVNTPFVIVINKIDKMTDEDISEKIKEIDEKLKGYSEIITLSSEYLIGVHKIYDVTKKYFTNDIWFYPEDYYTDMSVNRIVIEVIREKILLNTRDEIPHSVVVEITNVKTLPNIRHYDVTIYVERTSQKGIIIGENGKLIKKIGIESRKEIENLISKKVNLRLWVKIKKNWRKDKKFIEEMGYKI</sequence>
<dbReference type="InterPro" id="IPR005662">
    <property type="entry name" value="GTPase_Era-like"/>
</dbReference>
<dbReference type="PANTHER" id="PTHR42698">
    <property type="entry name" value="GTPASE ERA"/>
    <property type="match status" value="1"/>
</dbReference>
<dbReference type="GO" id="GO:0043024">
    <property type="term" value="F:ribosomal small subunit binding"/>
    <property type="evidence" value="ECO:0007669"/>
    <property type="project" value="TreeGrafter"/>
</dbReference>
<dbReference type="Proteomes" id="UP000419017">
    <property type="component" value="Unassembled WGS sequence"/>
</dbReference>
<dbReference type="InterPro" id="IPR030388">
    <property type="entry name" value="G_ERA_dom"/>
</dbReference>
<dbReference type="PROSITE" id="PS51713">
    <property type="entry name" value="G_ERA"/>
    <property type="match status" value="1"/>
</dbReference>
<dbReference type="Gene3D" id="3.30.300.20">
    <property type="match status" value="1"/>
</dbReference>
<dbReference type="InterPro" id="IPR005225">
    <property type="entry name" value="Small_GTP-bd"/>
</dbReference>
<dbReference type="GO" id="GO:0070181">
    <property type="term" value="F:small ribosomal subunit rRNA binding"/>
    <property type="evidence" value="ECO:0007669"/>
    <property type="project" value="UniProtKB-UniRule"/>
</dbReference>
<proteinExistence type="inferred from homology"/>
<keyword evidence="6" id="KW-0690">Ribosome biogenesis</keyword>
<dbReference type="SUPFAM" id="SSF54814">
    <property type="entry name" value="Prokaryotic type KH domain (KH-domain type II)"/>
    <property type="match status" value="1"/>
</dbReference>
<feature type="region of interest" description="G3" evidence="7">
    <location>
        <begin position="57"/>
        <end position="60"/>
    </location>
</feature>
<dbReference type="GO" id="GO:0000028">
    <property type="term" value="P:ribosomal small subunit assembly"/>
    <property type="evidence" value="ECO:0007669"/>
    <property type="project" value="TreeGrafter"/>
</dbReference>
<evidence type="ECO:0000256" key="5">
    <source>
        <dbReference type="ARBA" id="ARBA00023134"/>
    </source>
</evidence>
<dbReference type="CDD" id="cd22534">
    <property type="entry name" value="KH-II_Era"/>
    <property type="match status" value="1"/>
</dbReference>
<name>A0A6I8M880_9FUSO</name>
<keyword evidence="6" id="KW-0472">Membrane</keyword>
<dbReference type="AlphaFoldDB" id="A0A6I8M880"/>
<feature type="binding site" evidence="6">
    <location>
        <begin position="57"/>
        <end position="61"/>
    </location>
    <ligand>
        <name>GTP</name>
        <dbReference type="ChEBI" id="CHEBI:37565"/>
    </ligand>
</feature>
<accession>A0A6I8M880</accession>
<evidence type="ECO:0000256" key="4">
    <source>
        <dbReference type="ARBA" id="ARBA00022884"/>
    </source>
</evidence>
<dbReference type="InterPro" id="IPR006073">
    <property type="entry name" value="GTP-bd"/>
</dbReference>